<dbReference type="EMBL" id="CAJZBQ010000039">
    <property type="protein sequence ID" value="CAG9325720.1"/>
    <property type="molecule type" value="Genomic_DNA"/>
</dbReference>
<dbReference type="InterPro" id="IPR001025">
    <property type="entry name" value="BAH_dom"/>
</dbReference>
<dbReference type="Pfam" id="PF01426">
    <property type="entry name" value="BAH"/>
    <property type="match status" value="1"/>
</dbReference>
<dbReference type="PROSITE" id="PS01359">
    <property type="entry name" value="ZF_PHD_1"/>
    <property type="match status" value="1"/>
</dbReference>
<dbReference type="SMART" id="SM00439">
    <property type="entry name" value="BAH"/>
    <property type="match status" value="1"/>
</dbReference>
<dbReference type="SUPFAM" id="SSF82061">
    <property type="entry name" value="BAH domain"/>
    <property type="match status" value="1"/>
</dbReference>
<dbReference type="InterPro" id="IPR001965">
    <property type="entry name" value="Znf_PHD"/>
</dbReference>
<keyword evidence="6" id="KW-1185">Reference proteome</keyword>
<dbReference type="CDD" id="cd04370">
    <property type="entry name" value="BAH"/>
    <property type="match status" value="1"/>
</dbReference>
<gene>
    <name evidence="5" type="ORF">BSTOLATCC_MIC39515</name>
</gene>
<dbReference type="InterPro" id="IPR019787">
    <property type="entry name" value="Znf_PHD-finger"/>
</dbReference>
<keyword evidence="3" id="KW-0862">Zinc</keyword>
<dbReference type="PANTHER" id="PTHR46364">
    <property type="entry name" value="OS08G0421900 PROTEIN"/>
    <property type="match status" value="1"/>
</dbReference>
<sequence length="196" mass="23032">MASTARPVAKKQTKNITEYKKLNLNGEFYEIGDAVVLKEYKDDCCYGTILKIWKEVKNSDAYAKIRWFYKPSDIFHEHHDFISCAELFDSDYIQDVWIQTIYDKVRVLPFEEYHNLDEVDDNTFFWRAVYNSRDSSLTPPLSEWKRACVCNKIFNPDVLYVSCDNCLELFHPECVNADLDAPEWICDSCIACKTEE</sequence>
<dbReference type="Proteomes" id="UP001162131">
    <property type="component" value="Unassembled WGS sequence"/>
</dbReference>
<proteinExistence type="predicted"/>
<dbReference type="AlphaFoldDB" id="A0AAU9JHI3"/>
<organism evidence="5 6">
    <name type="scientific">Blepharisma stoltei</name>
    <dbReference type="NCBI Taxonomy" id="1481888"/>
    <lineage>
        <taxon>Eukaryota</taxon>
        <taxon>Sar</taxon>
        <taxon>Alveolata</taxon>
        <taxon>Ciliophora</taxon>
        <taxon>Postciliodesmatophora</taxon>
        <taxon>Heterotrichea</taxon>
        <taxon>Heterotrichida</taxon>
        <taxon>Blepharismidae</taxon>
        <taxon>Blepharisma</taxon>
    </lineage>
</organism>
<keyword evidence="1" id="KW-0479">Metal-binding</keyword>
<comment type="caution">
    <text evidence="5">The sequence shown here is derived from an EMBL/GenBank/DDBJ whole genome shotgun (WGS) entry which is preliminary data.</text>
</comment>
<evidence type="ECO:0000313" key="6">
    <source>
        <dbReference type="Proteomes" id="UP001162131"/>
    </source>
</evidence>
<dbReference type="InterPro" id="IPR013083">
    <property type="entry name" value="Znf_RING/FYVE/PHD"/>
</dbReference>
<dbReference type="SUPFAM" id="SSF57903">
    <property type="entry name" value="FYVE/PHD zinc finger"/>
    <property type="match status" value="1"/>
</dbReference>
<accession>A0AAU9JHI3</accession>
<name>A0AAU9JHI3_9CILI</name>
<reference evidence="5" key="1">
    <citation type="submission" date="2021-09" db="EMBL/GenBank/DDBJ databases">
        <authorList>
            <consortium name="AG Swart"/>
            <person name="Singh M."/>
            <person name="Singh A."/>
            <person name="Seah K."/>
            <person name="Emmerich C."/>
        </authorList>
    </citation>
    <scope>NUCLEOTIDE SEQUENCE</scope>
    <source>
        <strain evidence="5">ATCC30299</strain>
    </source>
</reference>
<dbReference type="PROSITE" id="PS51038">
    <property type="entry name" value="BAH"/>
    <property type="match status" value="1"/>
</dbReference>
<evidence type="ECO:0000313" key="5">
    <source>
        <dbReference type="EMBL" id="CAG9325720.1"/>
    </source>
</evidence>
<evidence type="ECO:0000256" key="3">
    <source>
        <dbReference type="ARBA" id="ARBA00022833"/>
    </source>
</evidence>
<dbReference type="Gene3D" id="2.30.30.490">
    <property type="match status" value="1"/>
</dbReference>
<evidence type="ECO:0000256" key="2">
    <source>
        <dbReference type="ARBA" id="ARBA00022771"/>
    </source>
</evidence>
<dbReference type="Pfam" id="PF00628">
    <property type="entry name" value="PHD"/>
    <property type="match status" value="1"/>
</dbReference>
<dbReference type="InterPro" id="IPR043151">
    <property type="entry name" value="BAH_sf"/>
</dbReference>
<feature type="domain" description="BAH" evidence="4">
    <location>
        <begin position="27"/>
        <end position="141"/>
    </location>
</feature>
<protein>
    <recommendedName>
        <fullName evidence="4">BAH domain-containing protein</fullName>
    </recommendedName>
</protein>
<keyword evidence="2" id="KW-0863">Zinc-finger</keyword>
<dbReference type="GO" id="GO:0003682">
    <property type="term" value="F:chromatin binding"/>
    <property type="evidence" value="ECO:0007669"/>
    <property type="project" value="InterPro"/>
</dbReference>
<evidence type="ECO:0000259" key="4">
    <source>
        <dbReference type="PROSITE" id="PS51038"/>
    </source>
</evidence>
<evidence type="ECO:0000256" key="1">
    <source>
        <dbReference type="ARBA" id="ARBA00022723"/>
    </source>
</evidence>
<dbReference type="InterPro" id="IPR011011">
    <property type="entry name" value="Znf_FYVE_PHD"/>
</dbReference>
<dbReference type="SMART" id="SM00249">
    <property type="entry name" value="PHD"/>
    <property type="match status" value="1"/>
</dbReference>
<dbReference type="InterPro" id="IPR019786">
    <property type="entry name" value="Zinc_finger_PHD-type_CS"/>
</dbReference>
<dbReference type="GO" id="GO:0008270">
    <property type="term" value="F:zinc ion binding"/>
    <property type="evidence" value="ECO:0007669"/>
    <property type="project" value="UniProtKB-KW"/>
</dbReference>
<dbReference type="Gene3D" id="3.30.40.10">
    <property type="entry name" value="Zinc/RING finger domain, C3HC4 (zinc finger)"/>
    <property type="match status" value="1"/>
</dbReference>